<dbReference type="InterPro" id="IPR001173">
    <property type="entry name" value="Glyco_trans_2-like"/>
</dbReference>
<dbReference type="Pfam" id="PF00535">
    <property type="entry name" value="Glycos_transf_2"/>
    <property type="match status" value="1"/>
</dbReference>
<comment type="similarity">
    <text evidence="1">Belongs to the glycosyltransferase 2 family.</text>
</comment>
<evidence type="ECO:0000256" key="2">
    <source>
        <dbReference type="ARBA" id="ARBA00022676"/>
    </source>
</evidence>
<feature type="transmembrane region" description="Helical" evidence="4">
    <location>
        <begin position="297"/>
        <end position="318"/>
    </location>
</feature>
<keyword evidence="4" id="KW-1133">Transmembrane helix</keyword>
<keyword evidence="7" id="KW-1185">Reference proteome</keyword>
<sequence length="390" mass="43509">MTTLLVVLLIAGLLGSSYSYFIYPLLLGLLPKRKRNAGDPAMAAETLPEVSVIVACYNEEAQLAEKLDDTLSNGYPLDRLEIIVASDQSTDRTHEIAQGYADQHVRLVISDRRLGKEHAQGLALSQAKGAIIVFTDAGAKMSPGSILQITKRLREPEIGAVSSEDKVLSADGRPVGEGLYQKYEMWIRRIESEKLSLIGLTGALFAARRQACEPWDATVDSDFNTALNCIRNGLVAVSDPSVQCLYQDLGDDRREYQRKVRTMLRGMTCLARHREMLNPIVRPAVSWQLWSHKIGRYLVPLFMGLLLATTAITLCLAVPDWLFRVSLGLMIWQIAFYAIALTGMLWHSSRRWTPIRVVSFFMMANTAALQAGLLFLRGKRISVWNPSQRA</sequence>
<keyword evidence="2" id="KW-0328">Glycosyltransferase</keyword>
<comment type="caution">
    <text evidence="6">The sequence shown here is derived from an EMBL/GenBank/DDBJ whole genome shotgun (WGS) entry which is preliminary data.</text>
</comment>
<feature type="transmembrane region" description="Helical" evidence="4">
    <location>
        <begin position="325"/>
        <end position="346"/>
    </location>
</feature>
<dbReference type="Proteomes" id="UP001239462">
    <property type="component" value="Unassembled WGS sequence"/>
</dbReference>
<proteinExistence type="inferred from homology"/>
<keyword evidence="3" id="KW-0808">Transferase</keyword>
<protein>
    <submittedName>
        <fullName evidence="6">Glycosyltransferase family 2 protein</fullName>
    </submittedName>
</protein>
<dbReference type="InterPro" id="IPR029044">
    <property type="entry name" value="Nucleotide-diphossugar_trans"/>
</dbReference>
<keyword evidence="4" id="KW-0812">Transmembrane</keyword>
<evidence type="ECO:0000313" key="6">
    <source>
        <dbReference type="EMBL" id="MDM4018839.1"/>
    </source>
</evidence>
<evidence type="ECO:0000256" key="3">
    <source>
        <dbReference type="ARBA" id="ARBA00022679"/>
    </source>
</evidence>
<dbReference type="RefSeq" id="WP_289166812.1">
    <property type="nucleotide sequence ID" value="NZ_JASZZN010000027.1"/>
</dbReference>
<dbReference type="PANTHER" id="PTHR43630:SF1">
    <property type="entry name" value="POLY-BETA-1,6-N-ACETYL-D-GLUCOSAMINE SYNTHASE"/>
    <property type="match status" value="1"/>
</dbReference>
<dbReference type="EMBL" id="JASZZN010000027">
    <property type="protein sequence ID" value="MDM4018839.1"/>
    <property type="molecule type" value="Genomic_DNA"/>
</dbReference>
<feature type="domain" description="Glycosyltransferase 2-like" evidence="5">
    <location>
        <begin position="51"/>
        <end position="163"/>
    </location>
</feature>
<accession>A0ABT7PQP7</accession>
<feature type="transmembrane region" description="Helical" evidence="4">
    <location>
        <begin position="358"/>
        <end position="376"/>
    </location>
</feature>
<dbReference type="Gene3D" id="3.90.550.10">
    <property type="entry name" value="Spore Coat Polysaccharide Biosynthesis Protein SpsA, Chain A"/>
    <property type="match status" value="1"/>
</dbReference>
<name>A0ABT7PQP7_9BACT</name>
<evidence type="ECO:0000313" key="7">
    <source>
        <dbReference type="Proteomes" id="UP001239462"/>
    </source>
</evidence>
<evidence type="ECO:0000256" key="1">
    <source>
        <dbReference type="ARBA" id="ARBA00006739"/>
    </source>
</evidence>
<evidence type="ECO:0000256" key="4">
    <source>
        <dbReference type="SAM" id="Phobius"/>
    </source>
</evidence>
<evidence type="ECO:0000259" key="5">
    <source>
        <dbReference type="Pfam" id="PF00535"/>
    </source>
</evidence>
<organism evidence="6 7">
    <name type="scientific">Roseiconus lacunae</name>
    <dbReference type="NCBI Taxonomy" id="2605694"/>
    <lineage>
        <taxon>Bacteria</taxon>
        <taxon>Pseudomonadati</taxon>
        <taxon>Planctomycetota</taxon>
        <taxon>Planctomycetia</taxon>
        <taxon>Pirellulales</taxon>
        <taxon>Pirellulaceae</taxon>
        <taxon>Roseiconus</taxon>
    </lineage>
</organism>
<gene>
    <name evidence="6" type="ORF">QTN89_25520</name>
</gene>
<dbReference type="PANTHER" id="PTHR43630">
    <property type="entry name" value="POLY-BETA-1,6-N-ACETYL-D-GLUCOSAMINE SYNTHASE"/>
    <property type="match status" value="1"/>
</dbReference>
<keyword evidence="4" id="KW-0472">Membrane</keyword>
<reference evidence="6 7" key="1">
    <citation type="submission" date="2023-06" db="EMBL/GenBank/DDBJ databases">
        <title>Roseiconus lacunae JC819 isolated from Gulf of Mannar region, Tamil Nadu.</title>
        <authorList>
            <person name="Pk S."/>
            <person name="Ch S."/>
            <person name="Ch V.R."/>
        </authorList>
    </citation>
    <scope>NUCLEOTIDE SEQUENCE [LARGE SCALE GENOMIC DNA]</scope>
    <source>
        <strain evidence="6 7">JC819</strain>
    </source>
</reference>
<dbReference type="SUPFAM" id="SSF53448">
    <property type="entry name" value="Nucleotide-diphospho-sugar transferases"/>
    <property type="match status" value="1"/>
</dbReference>
<dbReference type="CDD" id="cd06439">
    <property type="entry name" value="CESA_like_1"/>
    <property type="match status" value="1"/>
</dbReference>